<sequence>MAYQPVPVTFPVGTLIVPMDATYQDNGMYKAYGLIFRLLYENIINTDPNYEPIYVYWAIDPNKTAFTTVDFTATTRGYNTADGPAARAYSGGPFIIQSDDLAYAKTLIDAWITANTDPDPDPKKNTVVTIHELVNQATINTIAKLIRPPRISVEDNNNGIVRDYLDAAGLPDYYALSGTYTTVPEWTSNNISILDEDEIANGAFFGNTYQTTCQKLAYDIFISPHTSEGVWIDNPNTLPNLDEFIRLGGILHSMCESIPSIEDNALFLTTSGIIDENKGDDFFINTSEATNPLLQAVPTDDPQDLPGGSVQTWENSLTSYKPLTDVLAYFIENSIQYDLMVAGQYQGSIFDPNANGSGAIVYQGGHSYETKIPYTDDQEDMYTKFVLNSVFLSVTKPFIDLTINPNAIVADGNPKNLTFTIKNIGGAQAKNATISVTLLSGMTPSNFSIAPTSIIGDTLTWSNITLDGGDTITFDVLNYTPISPGAFAIDFTATYSDEIFATDQNPYILDTCTTLAVLPANSPFLLVEKEVDGSTQTFIEPGGTVVFTYTITNFGDQPAYDIELVDPNLFDYFDSTSFIITTTPITTPPLPPPTIDTINKKIIFQPGLLGLSIPAGPPPVLGNPLIVTVNATHKGSIVVPPETIINEATINYVNLFDPQQPVSLTSPESNSATTKIVLPDILVEKSVDKANAAIGDILKYTIDITNPGNTTITQVDITDLIPTGSSYVPDSLNVTTNISPPPTITANYIATPPARVEVTVIGELDPIPPDPDTPTETITIEFEVQVNSIPPNPTPNHATVDYIYKIGEQSTGTESEDSNTVETNIASLQVVKTAPPFVELGENLTYTISLTNNGEVPLTNVQLIDTIPPGTSFVSVTGATFISQVGQIITLQVASIPINSTVTVTITVKVNTLPPDPYEITNFISAIFTVDGDEKPPVIDTATSTVVEGKIDVIKGTVGNISNAKVGDTVTYEVEITNTGNVPVTLTNLNDIIQPPGYTNPNTTNMPLNITLQPQQSTTITYDVDITAVPPGLNPKIDNTVTIDFNYQVGQQTVTGQEQDSYTVNIQTPDISVVKDVDKQNAAVGDILTYTVEITNTGTVNIDTVTFTDLIPTGTSYVANSLNVTTNIIPAPTISKQYIAIPPERVEVIVNGQFKPLNKITITFKVKVESITQNPITNQGTVDFIYRVDPNEPPRTETRDSNIVETNVASLIITKSAPQFVELGENLIYTISITNNGQVDLTNVQINDTIPNETSFVNATVVGATKVSQQVIGKNVTIVVNPVPIGATVDINIEVSVDTLPPAPYEIKNSATAIYTVDGDPKPPVESEEVTTIVQEGKIDVNKGTMGDITYAKVGDTVTYEVEITNTGNVPVTLTNLNDTIQPPGYTSPDITNIPLNTTLQPNESITITYDVDITSLPPDKKLDNTVTVDFNYQIGQETKTGQAEDTFTLNVEEIKVSLTKAVNKLFAEPGEELTYTFTINNQSSVPITNVYLYDPLPANTTFVQGSFSLDPTQNPTVFPGAFIGTIPSNSQVVASFKVRIDPDLTSAVNIPNEGSVTYNFKLDPNEPGPGQPAGPENSNVVNTQVEIAEIKLTKSVSDEFAEVGDIITYTVTVENTGTVDAHDVEVIDILSSDLQFVPGTLVVTPQQIGDTVTGTNPSYVKISIVRANPNVVTIQFDAEVISRPQSGKIDNIAHANFKYSLDPQLPPTLSKTDIPSNVVTTTVQEIEVEILKTSNKTFVEVGQNLTYTVQITNKSTVPVDIKFTDTLPAVTQYVTGSFNLISGSATVTNNTVPDSTLIDVDITGMSPQSSVIFSYKVKILSLPPSPSEITNAAVAIPSYSLFPGGPIREGNPVTDEVTTPVKLIKIEAIKSVEEAVATIGDILHYTVTIINNGNVTAENVVFSDNVPDGTEFVEGSLTVDGVQVDSSPEEGVDIGSIVPGQIVTIKFNVKVVAIPEPPNEPKAENTALVTFDVELDGQLQPRDPVTSNPVETELVKVQLEAIKTVDKDMANVGDILTYTVVIKNTGDITIDNVIFNDIIPEGTVLVGSQPVQNVNLGSIEPGESKTITFQVKIVSKPCPPKLINKATINGTYIIETQRKISIESNEVITYVDVRMFKQFSVDENLIIPSQKPDMEEILEVIVDVEITYTNLIKTSIITSYEGQTLTGWKLIVEGKLKQKIVYIADEPTQSVHAAEFDVPFSTFIVLPADYKKCIQLKVEGIVEDVFVRLIDKRRIFKNVTLIVEAKKVC</sequence>
<feature type="domain" description="DUF11" evidence="1">
    <location>
        <begin position="1870"/>
        <end position="1972"/>
    </location>
</feature>
<comment type="caution">
    <text evidence="4">The sequence shown here is derived from an EMBL/GenBank/DDBJ whole genome shotgun (WGS) entry which is preliminary data.</text>
</comment>
<dbReference type="Gene3D" id="2.60.40.10">
    <property type="entry name" value="Immunoglobulins"/>
    <property type="match status" value="2"/>
</dbReference>
<proteinExistence type="predicted"/>
<dbReference type="EMBL" id="JAPQES010000001">
    <property type="protein sequence ID" value="MCY6369539.1"/>
    <property type="molecule type" value="Genomic_DNA"/>
</dbReference>
<dbReference type="InterPro" id="IPR024300">
    <property type="entry name" value="SipL_SPOCS_dom"/>
</dbReference>
<feature type="domain" description="DUF11" evidence="1">
    <location>
        <begin position="680"/>
        <end position="800"/>
    </location>
</feature>
<gene>
    <name evidence="4" type="ORF">OXH55_02610</name>
</gene>
<evidence type="ECO:0000313" key="4">
    <source>
        <dbReference type="EMBL" id="MCY6369539.1"/>
    </source>
</evidence>
<feature type="domain" description="DUF11" evidence="1">
    <location>
        <begin position="1457"/>
        <end position="1565"/>
    </location>
</feature>
<dbReference type="PANTHER" id="PTHR34819:SF3">
    <property type="entry name" value="CELL SURFACE PROTEIN"/>
    <property type="match status" value="1"/>
</dbReference>
<evidence type="ECO:0000259" key="3">
    <source>
        <dbReference type="Pfam" id="PF24346"/>
    </source>
</evidence>
<keyword evidence="5" id="KW-1185">Reference proteome</keyword>
<protein>
    <submittedName>
        <fullName evidence="4">DUF3794 domain-containing protein</fullName>
    </submittedName>
</protein>
<dbReference type="Gene3D" id="2.60.40.740">
    <property type="match status" value="7"/>
</dbReference>
<evidence type="ECO:0000259" key="1">
    <source>
        <dbReference type="Pfam" id="PF01345"/>
    </source>
</evidence>
<feature type="domain" description="DUF11" evidence="1">
    <location>
        <begin position="1212"/>
        <end position="1324"/>
    </location>
</feature>
<reference evidence="4" key="1">
    <citation type="submission" date="2022-12" db="EMBL/GenBank/DDBJ databases">
        <authorList>
            <person name="Wang J."/>
        </authorList>
    </citation>
    <scope>NUCLEOTIDE SEQUENCE</scope>
    <source>
        <strain evidence="4">HY-42-06</strain>
    </source>
</reference>
<dbReference type="InterPro" id="IPR051172">
    <property type="entry name" value="Chlamydia_OmcB"/>
</dbReference>
<dbReference type="NCBIfam" id="TIGR01451">
    <property type="entry name" value="B_ant_repeat"/>
    <property type="match status" value="11"/>
</dbReference>
<dbReference type="RefSeq" id="WP_268047917.1">
    <property type="nucleotide sequence ID" value="NZ_JAPQES010000001.1"/>
</dbReference>
<dbReference type="Pfam" id="PF24346">
    <property type="entry name" value="DUF7507"/>
    <property type="match status" value="2"/>
</dbReference>
<dbReference type="InterPro" id="IPR001434">
    <property type="entry name" value="OmcB-like_DUF11"/>
</dbReference>
<accession>A0ABT4CNG6</accession>
<dbReference type="Pfam" id="PF12673">
    <property type="entry name" value="SipL"/>
    <property type="match status" value="1"/>
</dbReference>
<name>A0ABT4CNG6_9CLOT</name>
<dbReference type="SUPFAM" id="SSF49401">
    <property type="entry name" value="Bacterial adhesins"/>
    <property type="match status" value="3"/>
</dbReference>
<dbReference type="InterPro" id="IPR008966">
    <property type="entry name" value="Adhesion_dom_sf"/>
</dbReference>
<dbReference type="InterPro" id="IPR047589">
    <property type="entry name" value="DUF11_rpt"/>
</dbReference>
<evidence type="ECO:0000313" key="5">
    <source>
        <dbReference type="Proteomes" id="UP001079657"/>
    </source>
</evidence>
<feature type="domain" description="DUF11" evidence="1">
    <location>
        <begin position="828"/>
        <end position="926"/>
    </location>
</feature>
<organism evidence="4 5">
    <name type="scientific">Clostridium ganghwense</name>
    <dbReference type="NCBI Taxonomy" id="312089"/>
    <lineage>
        <taxon>Bacteria</taxon>
        <taxon>Bacillati</taxon>
        <taxon>Bacillota</taxon>
        <taxon>Clostridia</taxon>
        <taxon>Eubacteriales</taxon>
        <taxon>Clostridiaceae</taxon>
        <taxon>Clostridium</taxon>
    </lineage>
</organism>
<feature type="domain" description="DUF7507" evidence="3">
    <location>
        <begin position="1339"/>
        <end position="1437"/>
    </location>
</feature>
<dbReference type="InterPro" id="IPR055354">
    <property type="entry name" value="DUF7507"/>
</dbReference>
<dbReference type="PANTHER" id="PTHR34819">
    <property type="entry name" value="LARGE CYSTEINE-RICH PERIPLASMIC PROTEIN OMCB"/>
    <property type="match status" value="1"/>
</dbReference>
<dbReference type="Pfam" id="PF01345">
    <property type="entry name" value="DUF11"/>
    <property type="match status" value="8"/>
</dbReference>
<feature type="domain" description="DUF11" evidence="1">
    <location>
        <begin position="1591"/>
        <end position="1697"/>
    </location>
</feature>
<feature type="domain" description="DUF11" evidence="1">
    <location>
        <begin position="1070"/>
        <end position="1183"/>
    </location>
</feature>
<dbReference type="InterPro" id="IPR013783">
    <property type="entry name" value="Ig-like_fold"/>
</dbReference>
<feature type="domain" description="DUF11" evidence="1">
    <location>
        <begin position="2000"/>
        <end position="2091"/>
    </location>
</feature>
<evidence type="ECO:0000259" key="2">
    <source>
        <dbReference type="Pfam" id="PF12673"/>
    </source>
</evidence>
<feature type="domain" description="SipL SPOCS" evidence="2">
    <location>
        <begin position="2134"/>
        <end position="2230"/>
    </location>
</feature>
<dbReference type="Proteomes" id="UP001079657">
    <property type="component" value="Unassembled WGS sequence"/>
</dbReference>
<feature type="domain" description="DUF7507" evidence="3">
    <location>
        <begin position="950"/>
        <end position="1029"/>
    </location>
</feature>